<proteinExistence type="predicted"/>
<sequence length="58" mass="6576">MLIYPPTISAPHFIGTKVLNEITKGNHNTFSFRLVSFLAFNTKSYMNSMNLKPIIDSN</sequence>
<dbReference type="AlphaFoldDB" id="A0A2P2ITK2"/>
<protein>
    <submittedName>
        <fullName evidence="1">Uncharacterized protein</fullName>
    </submittedName>
</protein>
<name>A0A2P2ITK2_RHIMU</name>
<reference evidence="1" key="1">
    <citation type="submission" date="2018-02" db="EMBL/GenBank/DDBJ databases">
        <title>Rhizophora mucronata_Transcriptome.</title>
        <authorList>
            <person name="Meera S.P."/>
            <person name="Sreeshan A."/>
            <person name="Augustine A."/>
        </authorList>
    </citation>
    <scope>NUCLEOTIDE SEQUENCE</scope>
    <source>
        <tissue evidence="1">Leaf</tissue>
    </source>
</reference>
<evidence type="ECO:0000313" key="1">
    <source>
        <dbReference type="EMBL" id="MBW84569.1"/>
    </source>
</evidence>
<dbReference type="EMBL" id="GGEC01004086">
    <property type="protein sequence ID" value="MBW84569.1"/>
    <property type="molecule type" value="Transcribed_RNA"/>
</dbReference>
<accession>A0A2P2ITK2</accession>
<organism evidence="1">
    <name type="scientific">Rhizophora mucronata</name>
    <name type="common">Asiatic mangrove</name>
    <dbReference type="NCBI Taxonomy" id="61149"/>
    <lineage>
        <taxon>Eukaryota</taxon>
        <taxon>Viridiplantae</taxon>
        <taxon>Streptophyta</taxon>
        <taxon>Embryophyta</taxon>
        <taxon>Tracheophyta</taxon>
        <taxon>Spermatophyta</taxon>
        <taxon>Magnoliopsida</taxon>
        <taxon>eudicotyledons</taxon>
        <taxon>Gunneridae</taxon>
        <taxon>Pentapetalae</taxon>
        <taxon>rosids</taxon>
        <taxon>fabids</taxon>
        <taxon>Malpighiales</taxon>
        <taxon>Rhizophoraceae</taxon>
        <taxon>Rhizophora</taxon>
    </lineage>
</organism>